<accession>A0A8J6B459</accession>
<organism evidence="2 3">
    <name type="scientific">Carpediemonas membranifera</name>
    <dbReference type="NCBI Taxonomy" id="201153"/>
    <lineage>
        <taxon>Eukaryota</taxon>
        <taxon>Metamonada</taxon>
        <taxon>Carpediemonas-like organisms</taxon>
        <taxon>Carpediemonas</taxon>
    </lineage>
</organism>
<keyword evidence="3" id="KW-1185">Reference proteome</keyword>
<feature type="compositionally biased region" description="Basic and acidic residues" evidence="1">
    <location>
        <begin position="829"/>
        <end position="864"/>
    </location>
</feature>
<dbReference type="GO" id="GO:0005737">
    <property type="term" value="C:cytoplasm"/>
    <property type="evidence" value="ECO:0007669"/>
    <property type="project" value="TreeGrafter"/>
</dbReference>
<dbReference type="AlphaFoldDB" id="A0A8J6B459"/>
<feature type="region of interest" description="Disordered" evidence="1">
    <location>
        <begin position="250"/>
        <end position="270"/>
    </location>
</feature>
<dbReference type="InterPro" id="IPR016024">
    <property type="entry name" value="ARM-type_fold"/>
</dbReference>
<evidence type="ECO:0000256" key="1">
    <source>
        <dbReference type="SAM" id="MobiDB-lite"/>
    </source>
</evidence>
<evidence type="ECO:0008006" key="4">
    <source>
        <dbReference type="Google" id="ProtNLM"/>
    </source>
</evidence>
<dbReference type="SUPFAM" id="SSF48371">
    <property type="entry name" value="ARM repeat"/>
    <property type="match status" value="2"/>
</dbReference>
<dbReference type="Proteomes" id="UP000717585">
    <property type="component" value="Unassembled WGS sequence"/>
</dbReference>
<dbReference type="PANTHER" id="PTHR12839">
    <property type="entry name" value="NONSENSE-MEDIATED MRNA DECAY PROTEIN 2 UP-FRAMESHIFT SUPPRESSOR 2"/>
    <property type="match status" value="1"/>
</dbReference>
<evidence type="ECO:0000313" key="3">
    <source>
        <dbReference type="Proteomes" id="UP000717585"/>
    </source>
</evidence>
<feature type="region of interest" description="Disordered" evidence="1">
    <location>
        <begin position="966"/>
        <end position="1007"/>
    </location>
</feature>
<dbReference type="PANTHER" id="PTHR12839:SF7">
    <property type="entry name" value="REGULATOR OF NONSENSE TRANSCRIPTS 2"/>
    <property type="match status" value="1"/>
</dbReference>
<dbReference type="GO" id="GO:0035145">
    <property type="term" value="C:exon-exon junction complex"/>
    <property type="evidence" value="ECO:0007669"/>
    <property type="project" value="TreeGrafter"/>
</dbReference>
<dbReference type="InterPro" id="IPR039762">
    <property type="entry name" value="Nmd2/UPF2"/>
</dbReference>
<dbReference type="Gene3D" id="1.25.40.180">
    <property type="match status" value="3"/>
</dbReference>
<feature type="compositionally biased region" description="Basic and acidic residues" evidence="1">
    <location>
        <begin position="974"/>
        <end position="988"/>
    </location>
</feature>
<dbReference type="EMBL" id="JAHDYR010000036">
    <property type="protein sequence ID" value="KAG9392609.1"/>
    <property type="molecule type" value="Genomic_DNA"/>
</dbReference>
<protein>
    <recommendedName>
        <fullName evidence="4">MIF4G domain-containing protein</fullName>
    </recommendedName>
</protein>
<dbReference type="GO" id="GO:0000184">
    <property type="term" value="P:nuclear-transcribed mRNA catabolic process, nonsense-mediated decay"/>
    <property type="evidence" value="ECO:0007669"/>
    <property type="project" value="InterPro"/>
</dbReference>
<reference evidence="2" key="1">
    <citation type="submission" date="2021-05" db="EMBL/GenBank/DDBJ databases">
        <title>A free-living protist that lacks canonical eukaryotic 1 DNA replication and segregation systems.</title>
        <authorList>
            <person name="Salas-Leiva D.E."/>
            <person name="Tromer E.C."/>
            <person name="Curtis B.A."/>
            <person name="Jerlstrom-Hultqvist J."/>
            <person name="Kolisko M."/>
            <person name="Yi Z."/>
            <person name="Salas-Leiva J.S."/>
            <person name="Gallot-Lavallee L."/>
            <person name="Kops G.J.P.L."/>
            <person name="Archibald J.M."/>
            <person name="Simpson A.G.B."/>
            <person name="Roger A.J."/>
        </authorList>
    </citation>
    <scope>NUCLEOTIDE SEQUENCE</scope>
    <source>
        <strain evidence="2">BICM</strain>
    </source>
</reference>
<name>A0A8J6B459_9EUKA</name>
<comment type="caution">
    <text evidence="2">The sequence shown here is derived from an EMBL/GenBank/DDBJ whole genome shotgun (WGS) entry which is preliminary data.</text>
</comment>
<evidence type="ECO:0000313" key="2">
    <source>
        <dbReference type="EMBL" id="KAG9392609.1"/>
    </source>
</evidence>
<dbReference type="OrthoDB" id="27832at2759"/>
<proteinExistence type="predicted"/>
<feature type="region of interest" description="Disordered" evidence="1">
    <location>
        <begin position="824"/>
        <end position="864"/>
    </location>
</feature>
<gene>
    <name evidence="2" type="ORF">J8273_6077</name>
</gene>
<feature type="compositionally biased region" description="Polar residues" evidence="1">
    <location>
        <begin position="258"/>
        <end position="270"/>
    </location>
</feature>
<sequence>MSSTDAIATQIAQRREERRKHIELVKKKVTFELCKPSQADNKKFTNRLAKNPPKPPTPLLADLEKLNLSRHLDEVADAVMKFSYKPEFYFGAQLCAKMTQRYPPDASGGKGFLDCLLPLIKEQVKISSAGNSDTKVVRRNIARLTTDLFLVGVLPSFKMVQQSLTLLIQPDQRLEDPSTNLVIVVSYLKASMVPLVGGNIGGTEIPPLLSPSEVSTFNAIIGDYWAKLANYYTATKRRHLKLEREIQREMKERGDVPSTKTEAFSKSQETMSRLDTHMAALAEIIGTEMPSVTAPAEVTLPTEHPVDTDTPEVEVPFVDPADVVFYTRVPDITGELPPTVFQREKRDEDDGHDTDTVTARCLLAKLYQLPNTVAADQWTFDFALLGPKFNNKLLSTVTHASGHTPSYVIPLVARAIAGLTKIAGFLPPKEVEDAVATNFDNLAKNQKDIDVRVRNGALIAELAKFRVVDTHVVFRALNRLETDRTEASLRVLASILHSCGLWLFMQTSTRTALTNHLSEVETIRKSVGRSQELDAVLANAILASQPGTAAVPEPKQLKHPHVRYLRHVLSHTSMDGTVVPSSVAGDDEPSTCYSPDVAARLIAKLDWRGCFVQLSKEMVRAHRHGLSHIAAIAHTTALLADTEVPRALILDLLMERIAAGLAQGERCSVVAQHAASRARVAEQARVAHCRLLAALFVEGVVSADTLFCVSRLIMEHGHTAQSIVGDNPFDSKQDGFRIVLVCELFDRIPLDLVQFDPRMRQTLLDFQKYVFTKSDILLDHEFMLQDFHAHFNTLMERYECEEDLNIAMATSVMGNMTVMAHASDLTDGADPRPEPQTHRDKLEQLRQEDEKRRQEEADEKARMEDEVDRELDLIVDQDVTLAKQVRAGHMDVRIPLAARVKEDEEEEDNVTMTLLVKKGHKSVTRTFSVEADSKLGRQAVGKVVDEDEGHNEKLAEFLKHRAAAGDFDLEASDEERHRPRPQRREKAKPNVTKETISGFGNIVMHNR</sequence>